<evidence type="ECO:0000313" key="3">
    <source>
        <dbReference type="Proteomes" id="UP000807306"/>
    </source>
</evidence>
<dbReference type="InterPro" id="IPR036047">
    <property type="entry name" value="F-box-like_dom_sf"/>
</dbReference>
<proteinExistence type="predicted"/>
<gene>
    <name evidence="2" type="ORF">CPB83DRAFT_891990</name>
</gene>
<keyword evidence="3" id="KW-1185">Reference proteome</keyword>
<dbReference type="PROSITE" id="PS50181">
    <property type="entry name" value="FBOX"/>
    <property type="match status" value="1"/>
</dbReference>
<dbReference type="AlphaFoldDB" id="A0A9P6JT31"/>
<dbReference type="EMBL" id="MU157836">
    <property type="protein sequence ID" value="KAF9531140.1"/>
    <property type="molecule type" value="Genomic_DNA"/>
</dbReference>
<dbReference type="InterPro" id="IPR001810">
    <property type="entry name" value="F-box_dom"/>
</dbReference>
<dbReference type="SUPFAM" id="SSF81383">
    <property type="entry name" value="F-box domain"/>
    <property type="match status" value="1"/>
</dbReference>
<dbReference type="Proteomes" id="UP000807306">
    <property type="component" value="Unassembled WGS sequence"/>
</dbReference>
<organism evidence="2 3">
    <name type="scientific">Crepidotus variabilis</name>
    <dbReference type="NCBI Taxonomy" id="179855"/>
    <lineage>
        <taxon>Eukaryota</taxon>
        <taxon>Fungi</taxon>
        <taxon>Dikarya</taxon>
        <taxon>Basidiomycota</taxon>
        <taxon>Agaricomycotina</taxon>
        <taxon>Agaricomycetes</taxon>
        <taxon>Agaricomycetidae</taxon>
        <taxon>Agaricales</taxon>
        <taxon>Agaricineae</taxon>
        <taxon>Crepidotaceae</taxon>
        <taxon>Crepidotus</taxon>
    </lineage>
</organism>
<protein>
    <recommendedName>
        <fullName evidence="1">F-box domain-containing protein</fullName>
    </recommendedName>
</protein>
<feature type="domain" description="F-box" evidence="1">
    <location>
        <begin position="9"/>
        <end position="35"/>
    </location>
</feature>
<dbReference type="OrthoDB" id="3071324at2759"/>
<dbReference type="CDD" id="cd09917">
    <property type="entry name" value="F-box_SF"/>
    <property type="match status" value="1"/>
</dbReference>
<evidence type="ECO:0000259" key="1">
    <source>
        <dbReference type="PROSITE" id="PS50181"/>
    </source>
</evidence>
<name>A0A9P6JT31_9AGAR</name>
<sequence>MPTFRRKGRVTLSDLPTELLLEVFQYLQDLDLYHLGCTCHDIQFVCFYNFLKRETILTPSSIPNDDKGEILTVTGYASAELRHPLTWPIIHTSLWIQKYPRVFIYIAAGTDGALTDLVNMQKMVRRLEPRSVMMDFPRTLPWAWYFKSGNTWPVYKTHWVEETQRLLDIVIESGVREFTMLSGQELWKLCERSTLPVGLKNRNDKPLRSSKFGRALTMREKVAGLFGRSENESFSQPSSPSVPFRMIRLQHFKIQNSMLFQPEFYHWTSSILSRESSTITRLSLTYFGLPPWTWSRFFSSSLPALKEFELIADPYQGDRNQIPKCASLLQFFRNNQSIEDLVLQGVENAELHVLDSLISDPNQPILPILRKVLAHRYWVNLLVEPSKRLSSILPNLEIIGYVLDDSAEFKRVDSEFRSISGAFSIRKLTLTLSLLSTQGISEWLDKHSENAEKACRITTSFTCVDTLVIANHSRALRPSGRGELFPWLALFPILSCVKFAPLQREDVRTLLEDEKIWKKLAREGPKLDCIELGDMETVWLKKFR</sequence>
<evidence type="ECO:0000313" key="2">
    <source>
        <dbReference type="EMBL" id="KAF9531140.1"/>
    </source>
</evidence>
<accession>A0A9P6JT31</accession>
<dbReference type="Pfam" id="PF12937">
    <property type="entry name" value="F-box-like"/>
    <property type="match status" value="1"/>
</dbReference>
<comment type="caution">
    <text evidence="2">The sequence shown here is derived from an EMBL/GenBank/DDBJ whole genome shotgun (WGS) entry which is preliminary data.</text>
</comment>
<reference evidence="2" key="1">
    <citation type="submission" date="2020-11" db="EMBL/GenBank/DDBJ databases">
        <authorList>
            <consortium name="DOE Joint Genome Institute"/>
            <person name="Ahrendt S."/>
            <person name="Riley R."/>
            <person name="Andreopoulos W."/>
            <person name="Labutti K."/>
            <person name="Pangilinan J."/>
            <person name="Ruiz-Duenas F.J."/>
            <person name="Barrasa J.M."/>
            <person name="Sanchez-Garcia M."/>
            <person name="Camarero S."/>
            <person name="Miyauchi S."/>
            <person name="Serrano A."/>
            <person name="Linde D."/>
            <person name="Babiker R."/>
            <person name="Drula E."/>
            <person name="Ayuso-Fernandez I."/>
            <person name="Pacheco R."/>
            <person name="Padilla G."/>
            <person name="Ferreira P."/>
            <person name="Barriuso J."/>
            <person name="Kellner H."/>
            <person name="Castanera R."/>
            <person name="Alfaro M."/>
            <person name="Ramirez L."/>
            <person name="Pisabarro A.G."/>
            <person name="Kuo A."/>
            <person name="Tritt A."/>
            <person name="Lipzen A."/>
            <person name="He G."/>
            <person name="Yan M."/>
            <person name="Ng V."/>
            <person name="Cullen D."/>
            <person name="Martin F."/>
            <person name="Rosso M.-N."/>
            <person name="Henrissat B."/>
            <person name="Hibbett D."/>
            <person name="Martinez A.T."/>
            <person name="Grigoriev I.V."/>
        </authorList>
    </citation>
    <scope>NUCLEOTIDE SEQUENCE</scope>
    <source>
        <strain evidence="2">CBS 506.95</strain>
    </source>
</reference>